<dbReference type="RefSeq" id="WP_116687483.1">
    <property type="nucleotide sequence ID" value="NZ_CAWNYD010000005.1"/>
</dbReference>
<dbReference type="GO" id="GO:0019148">
    <property type="term" value="F:D-cysteine desulfhydrase activity"/>
    <property type="evidence" value="ECO:0007669"/>
    <property type="project" value="TreeGrafter"/>
</dbReference>
<evidence type="ECO:0000256" key="2">
    <source>
        <dbReference type="ARBA" id="ARBA00008639"/>
    </source>
</evidence>
<dbReference type="Proteomes" id="UP000244906">
    <property type="component" value="Unassembled WGS sequence"/>
</dbReference>
<name>A0A2V1GT14_9GAMM</name>
<reference evidence="7 8" key="1">
    <citation type="submission" date="2018-04" db="EMBL/GenBank/DDBJ databases">
        <title>Thalassorhabdus spongiae gen. nov., sp. nov., isolated from a marine sponge in South-West Iceland.</title>
        <authorList>
            <person name="Knobloch S."/>
            <person name="Daussin A."/>
            <person name="Johannsson R."/>
            <person name="Marteinsson V.T."/>
        </authorList>
    </citation>
    <scope>NUCLEOTIDE SEQUENCE [LARGE SCALE GENOMIC DNA]</scope>
    <source>
        <strain evidence="7 8">Hp12</strain>
    </source>
</reference>
<keyword evidence="8" id="KW-1185">Reference proteome</keyword>
<evidence type="ECO:0000313" key="8">
    <source>
        <dbReference type="Proteomes" id="UP000244906"/>
    </source>
</evidence>
<comment type="caution">
    <text evidence="7">The sequence shown here is derived from an EMBL/GenBank/DDBJ whole genome shotgun (WGS) entry which is preliminary data.</text>
</comment>
<dbReference type="OrthoDB" id="9801249at2"/>
<comment type="similarity">
    <text evidence="2">Belongs to the ACC deaminase/D-cysteine desulfhydrase family.</text>
</comment>
<evidence type="ECO:0000256" key="1">
    <source>
        <dbReference type="ARBA" id="ARBA00001933"/>
    </source>
</evidence>
<dbReference type="InterPro" id="IPR036052">
    <property type="entry name" value="TrpB-like_PALP_sf"/>
</dbReference>
<sequence length="310" mass="34679">MKNLLNHPLFQQLQNTPLPVQRVQTDWLEQASIQLDMLRLDLLHPQVSGNKWFKQKHHLIQAAEQGCNCLLSFGGAWSNHIHALAAVGNLLKIPTIGVIRGERSKTPSPTLIDAERWGMQLHFINRKDYRQKHQPDFVQKLLTELGLSTDSCYVIPEGGSGALGIKGCEMILQSGAINPKDYQQIWLASGTGATSAGVIRSTQGHSQIHSVAVLKDANWMTDEIGQYLKLQQNNWQVETDFHCKGYGKTTPELLAFIDDFYQQTGILLDQVYTGKMMFGLYQQVCAGNVKIHRKILTIHSGGLQGSRALR</sequence>
<dbReference type="PANTHER" id="PTHR43780:SF2">
    <property type="entry name" value="1-AMINOCYCLOPROPANE-1-CARBOXYLATE DEAMINASE-RELATED"/>
    <property type="match status" value="1"/>
</dbReference>
<dbReference type="Pfam" id="PF00291">
    <property type="entry name" value="PALP"/>
    <property type="match status" value="1"/>
</dbReference>
<dbReference type="EMBL" id="QDDL01000005">
    <property type="protein sequence ID" value="PVZ68154.1"/>
    <property type="molecule type" value="Genomic_DNA"/>
</dbReference>
<proteinExistence type="inferred from homology"/>
<evidence type="ECO:0000313" key="7">
    <source>
        <dbReference type="EMBL" id="PVZ68154.1"/>
    </source>
</evidence>
<dbReference type="SUPFAM" id="SSF53686">
    <property type="entry name" value="Tryptophan synthase beta subunit-like PLP-dependent enzymes"/>
    <property type="match status" value="1"/>
</dbReference>
<organism evidence="7 8">
    <name type="scientific">Pelagibaculum spongiae</name>
    <dbReference type="NCBI Taxonomy" id="2080658"/>
    <lineage>
        <taxon>Bacteria</taxon>
        <taxon>Pseudomonadati</taxon>
        <taxon>Pseudomonadota</taxon>
        <taxon>Gammaproteobacteria</taxon>
        <taxon>Oceanospirillales</taxon>
        <taxon>Pelagibaculum</taxon>
    </lineage>
</organism>
<accession>A0A2V1GT14</accession>
<dbReference type="AlphaFoldDB" id="A0A2V1GT14"/>
<comment type="cofactor">
    <cofactor evidence="1">
        <name>pyridoxal 5'-phosphate</name>
        <dbReference type="ChEBI" id="CHEBI:597326"/>
    </cofactor>
</comment>
<feature type="active site" description="Nucleophile" evidence="4">
    <location>
        <position position="78"/>
    </location>
</feature>
<feature type="domain" description="Tryptophan synthase beta chain-like PALP" evidence="6">
    <location>
        <begin position="37"/>
        <end position="301"/>
    </location>
</feature>
<evidence type="ECO:0000256" key="4">
    <source>
        <dbReference type="PIRSR" id="PIRSR006278-1"/>
    </source>
</evidence>
<feature type="modified residue" description="N6-(pyridoxal phosphate)lysine" evidence="5">
    <location>
        <position position="51"/>
    </location>
</feature>
<dbReference type="InterPro" id="IPR027278">
    <property type="entry name" value="ACCD_DCysDesulf"/>
</dbReference>
<protein>
    <submittedName>
        <fullName evidence="7">1-aminocyclopropane-1-carboxylate deaminase</fullName>
    </submittedName>
</protein>
<dbReference type="PIRSF" id="PIRSF006278">
    <property type="entry name" value="ACCD_DCysDesulf"/>
    <property type="match status" value="1"/>
</dbReference>
<dbReference type="PANTHER" id="PTHR43780">
    <property type="entry name" value="1-AMINOCYCLOPROPANE-1-CARBOXYLATE DEAMINASE-RELATED"/>
    <property type="match status" value="1"/>
</dbReference>
<dbReference type="InterPro" id="IPR001926">
    <property type="entry name" value="TrpB-like_PALP"/>
</dbReference>
<evidence type="ECO:0000256" key="5">
    <source>
        <dbReference type="PIRSR" id="PIRSR006278-2"/>
    </source>
</evidence>
<evidence type="ECO:0000259" key="6">
    <source>
        <dbReference type="Pfam" id="PF00291"/>
    </source>
</evidence>
<keyword evidence="3 5" id="KW-0663">Pyridoxal phosphate</keyword>
<gene>
    <name evidence="7" type="ORF">DC094_12690</name>
</gene>
<dbReference type="Gene3D" id="3.40.50.1100">
    <property type="match status" value="2"/>
</dbReference>
<evidence type="ECO:0000256" key="3">
    <source>
        <dbReference type="ARBA" id="ARBA00022898"/>
    </source>
</evidence>